<dbReference type="PANTHER" id="PTHR33096:SF1">
    <property type="entry name" value="CXC1-LIKE CYSTEINE CLUSTER ASSOCIATED WITH KDZ TRANSPOSASES DOMAIN-CONTAINING PROTEIN"/>
    <property type="match status" value="1"/>
</dbReference>
<feature type="domain" description="CxC2-like cysteine cluster KDZ transposase-associated" evidence="2">
    <location>
        <begin position="175"/>
        <end position="288"/>
    </location>
</feature>
<dbReference type="AlphaFoldDB" id="A0A166DE89"/>
<dbReference type="Proteomes" id="UP000076532">
    <property type="component" value="Unassembled WGS sequence"/>
</dbReference>
<protein>
    <recommendedName>
        <fullName evidence="2">CxC2-like cysteine cluster KDZ transposase-associated domain-containing protein</fullName>
    </recommendedName>
</protein>
<organism evidence="3 4">
    <name type="scientific">Athelia psychrophila</name>
    <dbReference type="NCBI Taxonomy" id="1759441"/>
    <lineage>
        <taxon>Eukaryota</taxon>
        <taxon>Fungi</taxon>
        <taxon>Dikarya</taxon>
        <taxon>Basidiomycota</taxon>
        <taxon>Agaricomycotina</taxon>
        <taxon>Agaricomycetes</taxon>
        <taxon>Agaricomycetidae</taxon>
        <taxon>Atheliales</taxon>
        <taxon>Atheliaceae</taxon>
        <taxon>Athelia</taxon>
    </lineage>
</organism>
<evidence type="ECO:0000256" key="1">
    <source>
        <dbReference type="SAM" id="MobiDB-lite"/>
    </source>
</evidence>
<proteinExistence type="predicted"/>
<dbReference type="OrthoDB" id="3257768at2759"/>
<dbReference type="STRING" id="436010.A0A166DE89"/>
<dbReference type="InterPro" id="IPR041457">
    <property type="entry name" value="CxC2_KDZ-assoc"/>
</dbReference>
<dbReference type="PANTHER" id="PTHR33096">
    <property type="entry name" value="CXC2 DOMAIN-CONTAINING PROTEIN"/>
    <property type="match status" value="1"/>
</dbReference>
<accession>A0A166DE89</accession>
<gene>
    <name evidence="3" type="ORF">FIBSPDRAFT_751590</name>
</gene>
<sequence>MPPKPPPPTLFNHLEKHAVVRHLTTHNNRNRSKKAKIVYTHDAAPEVEYHTTPGFLDDTTYTYEEYVPSNPVSAASIGIKERVSTVPRENAVSPLRTWMHQRNDYLDEAMRAEGRGKKALDPICRGCWLTEGTVRCEDCFGGELWCRQCTVTRHALLPLHIVKEWNSHFFKPISLRDLGLRVQLGEDHQPGSTCMFGKEIYKEFVILHTNGIHHVSVDYCGCTPTVDIPKVPIWTQLIRVGWYPATTIDPQTCATFDLMKSFHLLSLQGKISHYHYYKVLHYRTENSGILHVPDRYAAFCLLARKWRHEKMLKRAGRAYDPRADRVEATGQGELAVDCRACPMPGWNLPEGWENASEADRPLYTLIICIDACFRLKNKLRSNDAKSPTLGPGWAYMINHAPYLEHVKQYANQEELSTCSGFAAIHLANLKGMRGHRTSGVGGICCARHDCWRPNGLGDLQVGERRCNIDFILACSIMYISAFMSLILSYDIACQYLKNFWTRMRDPKFPSALIPKTHPDNLSGKIPKFHFDAHGKKDHAQYSFHYTKGVGKVDGEGIERNWSEIKPAAAQTIEMGPGARRDVIDDFCAYGNYRKQVAFVVSLLKKMIKAVPDAVIHRRAFEEFDSYLRRDKADQVEKWEAEYAAWDEQSTGSPCLFDSTEPTITMARVRLELSNEEAARVGFSNTAAHTQSSFIMLALDIEDAQRRLRLDVKEQHHPTQLQQASFQDRRVVMRKRITMLRKLQDVYMPGLRNVLPMPEVLDDGVDTLAEDTALYLPSDFIPSERVRCCVAAVSSVEERLREAGSHEALHELRRTLFTRTYLNKWRVKNISGQHMSTRARSLQHTVQMRVLDAKVRYRCARKALRALRGPGPWEDYLKELKDDDVRALNERLLTDQEKAEREHRKTLSWIWTSVPAGEDTPEMIAALKVEWAKCKARAARAREDLRHVEEDMRRVLAYGVKREAWWNSLPRNRPNVDQELAEGLAAYAAEHANLEVAYCTKAEGKWSDTRRRVQLVLADLARSGFPETYVKNGEAVIVDMGDELAAEEMYSGEQDEHPEEEDDNGLIGGDSN</sequence>
<feature type="region of interest" description="Disordered" evidence="1">
    <location>
        <begin position="1048"/>
        <end position="1071"/>
    </location>
</feature>
<dbReference type="Pfam" id="PF18803">
    <property type="entry name" value="CxC2"/>
    <property type="match status" value="1"/>
</dbReference>
<reference evidence="3 4" key="1">
    <citation type="journal article" date="2016" name="Mol. Biol. Evol.">
        <title>Comparative Genomics of Early-Diverging Mushroom-Forming Fungi Provides Insights into the Origins of Lignocellulose Decay Capabilities.</title>
        <authorList>
            <person name="Nagy L.G."/>
            <person name="Riley R."/>
            <person name="Tritt A."/>
            <person name="Adam C."/>
            <person name="Daum C."/>
            <person name="Floudas D."/>
            <person name="Sun H."/>
            <person name="Yadav J.S."/>
            <person name="Pangilinan J."/>
            <person name="Larsson K.H."/>
            <person name="Matsuura K."/>
            <person name="Barry K."/>
            <person name="Labutti K."/>
            <person name="Kuo R."/>
            <person name="Ohm R.A."/>
            <person name="Bhattacharya S.S."/>
            <person name="Shirouzu T."/>
            <person name="Yoshinaga Y."/>
            <person name="Martin F.M."/>
            <person name="Grigoriev I.V."/>
            <person name="Hibbett D.S."/>
        </authorList>
    </citation>
    <scope>NUCLEOTIDE SEQUENCE [LARGE SCALE GENOMIC DNA]</scope>
    <source>
        <strain evidence="3 4">CBS 109695</strain>
    </source>
</reference>
<evidence type="ECO:0000259" key="2">
    <source>
        <dbReference type="Pfam" id="PF18803"/>
    </source>
</evidence>
<dbReference type="Pfam" id="PF18758">
    <property type="entry name" value="KDZ"/>
    <property type="match status" value="1"/>
</dbReference>
<name>A0A166DE89_9AGAM</name>
<evidence type="ECO:0000313" key="4">
    <source>
        <dbReference type="Proteomes" id="UP000076532"/>
    </source>
</evidence>
<evidence type="ECO:0000313" key="3">
    <source>
        <dbReference type="EMBL" id="KZP14616.1"/>
    </source>
</evidence>
<dbReference type="InterPro" id="IPR040521">
    <property type="entry name" value="KDZ"/>
</dbReference>
<keyword evidence="4" id="KW-1185">Reference proteome</keyword>
<dbReference type="EMBL" id="KV417615">
    <property type="protein sequence ID" value="KZP14616.1"/>
    <property type="molecule type" value="Genomic_DNA"/>
</dbReference>